<dbReference type="EMBL" id="PFCB01000022">
    <property type="protein sequence ID" value="PIR74378.1"/>
    <property type="molecule type" value="Genomic_DNA"/>
</dbReference>
<dbReference type="AlphaFoldDB" id="A0A2H0TQF0"/>
<gene>
    <name evidence="1" type="ORF">COU35_02930</name>
</gene>
<reference evidence="2" key="1">
    <citation type="submission" date="2017-09" db="EMBL/GenBank/DDBJ databases">
        <title>Depth-based differentiation of microbial function through sediment-hosted aquifers and enrichment of novel symbionts in the deep terrestrial subsurface.</title>
        <authorList>
            <person name="Probst A.J."/>
            <person name="Ladd B."/>
            <person name="Jarett J.K."/>
            <person name="Geller-Mcgrath D.E."/>
            <person name="Sieber C.M.K."/>
            <person name="Emerson J.B."/>
            <person name="Anantharaman K."/>
            <person name="Thomas B.C."/>
            <person name="Malmstrom R."/>
            <person name="Stieglmeier M."/>
            <person name="Klingl A."/>
            <person name="Woyke T."/>
            <person name="Ryan C.M."/>
            <person name="Banfield J.F."/>
        </authorList>
    </citation>
    <scope>NUCLEOTIDE SEQUENCE [LARGE SCALE GENOMIC DNA]</scope>
</reference>
<evidence type="ECO:0000313" key="1">
    <source>
        <dbReference type="EMBL" id="PIR74378.1"/>
    </source>
</evidence>
<dbReference type="Proteomes" id="UP000230154">
    <property type="component" value="Unassembled WGS sequence"/>
</dbReference>
<proteinExistence type="predicted"/>
<name>A0A2H0TQF0_9BACT</name>
<accession>A0A2H0TQF0</accession>
<comment type="caution">
    <text evidence="1">The sequence shown here is derived from an EMBL/GenBank/DDBJ whole genome shotgun (WGS) entry which is preliminary data.</text>
</comment>
<sequence>MTEQEFWTRAALLHRVHLQVLYSLHKEGNQAFDSMMADAPKHLGKKRLIYVIDCLQRARLIVVINGWVAIRREVRQCLNSMLPEPPDHLASQVSTIPPIPHPSSAGA</sequence>
<protein>
    <submittedName>
        <fullName evidence="1">Uncharacterized protein</fullName>
    </submittedName>
</protein>
<evidence type="ECO:0000313" key="2">
    <source>
        <dbReference type="Proteomes" id="UP000230154"/>
    </source>
</evidence>
<organism evidence="1 2">
    <name type="scientific">Candidatus Magasanikbacteria bacterium CG10_big_fil_rev_8_21_14_0_10_47_10</name>
    <dbReference type="NCBI Taxonomy" id="1974652"/>
    <lineage>
        <taxon>Bacteria</taxon>
        <taxon>Candidatus Magasanikiibacteriota</taxon>
    </lineage>
</organism>